<evidence type="ECO:0000313" key="2">
    <source>
        <dbReference type="EnsemblMetazoa" id="GAUT043307-PA"/>
    </source>
</evidence>
<keyword evidence="3" id="KW-1185">Reference proteome</keyword>
<name>A0A1A9VPB3_GLOAU</name>
<dbReference type="VEuPathDB" id="VectorBase:GAUT043307"/>
<proteinExistence type="predicted"/>
<organism evidence="2 3">
    <name type="scientific">Glossina austeni</name>
    <name type="common">Savannah tsetse fly</name>
    <dbReference type="NCBI Taxonomy" id="7395"/>
    <lineage>
        <taxon>Eukaryota</taxon>
        <taxon>Metazoa</taxon>
        <taxon>Ecdysozoa</taxon>
        <taxon>Arthropoda</taxon>
        <taxon>Hexapoda</taxon>
        <taxon>Insecta</taxon>
        <taxon>Pterygota</taxon>
        <taxon>Neoptera</taxon>
        <taxon>Endopterygota</taxon>
        <taxon>Diptera</taxon>
        <taxon>Brachycera</taxon>
        <taxon>Muscomorpha</taxon>
        <taxon>Hippoboscoidea</taxon>
        <taxon>Glossinidae</taxon>
        <taxon>Glossina</taxon>
    </lineage>
</organism>
<evidence type="ECO:0000313" key="3">
    <source>
        <dbReference type="Proteomes" id="UP000078200"/>
    </source>
</evidence>
<reference evidence="2" key="1">
    <citation type="submission" date="2020-05" db="UniProtKB">
        <authorList>
            <consortium name="EnsemblMetazoa"/>
        </authorList>
    </citation>
    <scope>IDENTIFICATION</scope>
    <source>
        <strain evidence="2">TTRI</strain>
    </source>
</reference>
<feature type="compositionally biased region" description="Basic residues" evidence="1">
    <location>
        <begin position="42"/>
        <end position="52"/>
    </location>
</feature>
<accession>A0A1A9VPB3</accession>
<dbReference type="AlphaFoldDB" id="A0A1A9VPB3"/>
<dbReference type="EnsemblMetazoa" id="GAUT043307-RA">
    <property type="protein sequence ID" value="GAUT043307-PA"/>
    <property type="gene ID" value="GAUT043307"/>
</dbReference>
<evidence type="ECO:0000256" key="1">
    <source>
        <dbReference type="SAM" id="MobiDB-lite"/>
    </source>
</evidence>
<dbReference type="Proteomes" id="UP000078200">
    <property type="component" value="Unassembled WGS sequence"/>
</dbReference>
<sequence>MAQRQHNRTLFPVATSGADCRKYKKAKNAELESTPPAGTTRGRARMPHHSSARTKPLAAVHNSPPGYNHGATLAIDSLPGYANEPIAANLRQPKCHANGKSRGSGAAKPNRLWRLPTKEFGAVSRSEAGSAGIRSLCRRSGTIEGARRTCVAIAAVLLELAGQGAEAQTSAARSIEYSDDDVVIVTPEVQPVFIRAMTVVERPRTTMKEEVSIGNIEPTVGLFSEDAPPSRLEIGDNAEWVPLEEDINNIGEKCSEIGEDKFSENEDILVTNENEFEPADTDGGEENIVNIGSVDHYRAESRKEHIDHRVDCFLFAEWYLMSYDTESTDVVPASFTIESSTNFTVDAVFVLDFLIH</sequence>
<feature type="region of interest" description="Disordered" evidence="1">
    <location>
        <begin position="26"/>
        <end position="56"/>
    </location>
</feature>
<protein>
    <submittedName>
        <fullName evidence="2">Uncharacterized protein</fullName>
    </submittedName>
</protein>